<name>A0A0F9NVW2_9ZZZZ</name>
<evidence type="ECO:0000313" key="1">
    <source>
        <dbReference type="EMBL" id="KKN21959.1"/>
    </source>
</evidence>
<gene>
    <name evidence="1" type="ORF">LCGC14_0920240</name>
</gene>
<dbReference type="EMBL" id="LAZR01003105">
    <property type="protein sequence ID" value="KKN21959.1"/>
    <property type="molecule type" value="Genomic_DNA"/>
</dbReference>
<protein>
    <submittedName>
        <fullName evidence="1">Uncharacterized protein</fullName>
    </submittedName>
</protein>
<proteinExistence type="predicted"/>
<reference evidence="1" key="1">
    <citation type="journal article" date="2015" name="Nature">
        <title>Complex archaea that bridge the gap between prokaryotes and eukaryotes.</title>
        <authorList>
            <person name="Spang A."/>
            <person name="Saw J.H."/>
            <person name="Jorgensen S.L."/>
            <person name="Zaremba-Niedzwiedzka K."/>
            <person name="Martijn J."/>
            <person name="Lind A.E."/>
            <person name="van Eijk R."/>
            <person name="Schleper C."/>
            <person name="Guy L."/>
            <person name="Ettema T.J."/>
        </authorList>
    </citation>
    <scope>NUCLEOTIDE SEQUENCE</scope>
</reference>
<dbReference type="AlphaFoldDB" id="A0A0F9NVW2"/>
<comment type="caution">
    <text evidence="1">The sequence shown here is derived from an EMBL/GenBank/DDBJ whole genome shotgun (WGS) entry which is preliminary data.</text>
</comment>
<accession>A0A0F9NVW2</accession>
<sequence>MRGWRKQAPKTLQQRRRLLKKCGREAFLKPDTLAFPIMAARTRTCSVSCKGLLAAKARAGQFGHRRLEAKAQRLGERHGCGWAR</sequence>
<organism evidence="1">
    <name type="scientific">marine sediment metagenome</name>
    <dbReference type="NCBI Taxonomy" id="412755"/>
    <lineage>
        <taxon>unclassified sequences</taxon>
        <taxon>metagenomes</taxon>
        <taxon>ecological metagenomes</taxon>
    </lineage>
</organism>